<reference evidence="14" key="1">
    <citation type="submission" date="2018-04" db="EMBL/GenBank/DDBJ databases">
        <authorList>
            <person name="Go L.Y."/>
            <person name="Mitchell J.A."/>
        </authorList>
    </citation>
    <scope>NUCLEOTIDE SEQUENCE</scope>
    <source>
        <tissue evidence="14">Whole organism</tissue>
    </source>
</reference>
<feature type="compositionally biased region" description="Acidic residues" evidence="10">
    <location>
        <begin position="227"/>
        <end position="260"/>
    </location>
</feature>
<keyword evidence="7" id="KW-0067">ATP-binding</keyword>
<reference evidence="15" key="2">
    <citation type="submission" date="2018-07" db="EMBL/GenBank/DDBJ databases">
        <authorList>
            <person name="Quirk P.G."/>
            <person name="Krulwich T.A."/>
        </authorList>
    </citation>
    <scope>NUCLEOTIDE SEQUENCE</scope>
</reference>
<dbReference type="InterPro" id="IPR045116">
    <property type="entry name" value="Clp1/Grc3"/>
</dbReference>
<dbReference type="EMBL" id="UFQS01000031">
    <property type="protein sequence ID" value="SSW97870.1"/>
    <property type="molecule type" value="Genomic_DNA"/>
</dbReference>
<evidence type="ECO:0000256" key="6">
    <source>
        <dbReference type="ARBA" id="ARBA00022777"/>
    </source>
</evidence>
<keyword evidence="6" id="KW-0418">Kinase</keyword>
<gene>
    <name evidence="15" type="primary">CSON008451</name>
</gene>
<name>A0A336LJY2_CULSO</name>
<dbReference type="InterPro" id="IPR027417">
    <property type="entry name" value="P-loop_NTPase"/>
</dbReference>
<evidence type="ECO:0000256" key="5">
    <source>
        <dbReference type="ARBA" id="ARBA00022741"/>
    </source>
</evidence>
<dbReference type="PANTHER" id="PTHR12755">
    <property type="entry name" value="CLEAVAGE/POLYADENYLATION FACTOR IA SUBUNIT CLP1P"/>
    <property type="match status" value="1"/>
</dbReference>
<proteinExistence type="inferred from homology"/>
<dbReference type="InterPro" id="IPR032319">
    <property type="entry name" value="CLP1_P"/>
</dbReference>
<evidence type="ECO:0000256" key="2">
    <source>
        <dbReference type="ARBA" id="ARBA00011003"/>
    </source>
</evidence>
<evidence type="ECO:0000256" key="4">
    <source>
        <dbReference type="ARBA" id="ARBA00022679"/>
    </source>
</evidence>
<evidence type="ECO:0000256" key="3">
    <source>
        <dbReference type="ARBA" id="ARBA00022552"/>
    </source>
</evidence>
<feature type="domain" description="Clp1 P-loop" evidence="11">
    <location>
        <begin position="594"/>
        <end position="740"/>
    </location>
</feature>
<evidence type="ECO:0000259" key="11">
    <source>
        <dbReference type="Pfam" id="PF16575"/>
    </source>
</evidence>
<dbReference type="Pfam" id="PF16575">
    <property type="entry name" value="CLP1_P"/>
    <property type="match status" value="1"/>
</dbReference>
<feature type="compositionally biased region" description="Acidic residues" evidence="10">
    <location>
        <begin position="195"/>
        <end position="218"/>
    </location>
</feature>
<dbReference type="AlphaFoldDB" id="A0A336LJY2"/>
<dbReference type="GO" id="GO:0051731">
    <property type="term" value="F:polynucleotide 5'-hydroxyl-kinase activity"/>
    <property type="evidence" value="ECO:0007669"/>
    <property type="project" value="InterPro"/>
</dbReference>
<feature type="region of interest" description="Disordered" evidence="10">
    <location>
        <begin position="326"/>
        <end position="398"/>
    </location>
</feature>
<sequence length="959" mass="109088">MGRTVKNRSKVDSTPFVMAKKPPRIRKFRQKWKHIFNKMYVKNGHKPNHSCKEEIEPKLIEEPVAVPAVEKLNGNVKIITDPIPSTSKGPYNFTGPGKRKQDPANFDNKQIKKKFIGNGVLHEPIGLTKQYQNVETDSSSDGSLYENGKSEFDLSSDICVEYSDENDTDEYQNNLSELMAMHEYQQNGRGREFEGEYEDEEEDFDDYSYNSDDIESEYYSENSQFEQEFEEDDEFDSECSDEELDSEYSDEEFDSECSDEDAYRSYHDYEGSSSDTDYDPGSDFAEDCYIAQGTAVVYSANEITSQLPFNEDSNEPQVIDVTDLIDNQKDESSSDSCPELVPIKGKRKENSEMSPESDKSTSSYDEDTACQPSEIIDDEFSSTTDNESIESITDSHTEEEINDTKFDLTKDFTLINSNNSKSPMCLLHLKNSIYVNGVIDVELLAGNAQIFGFRLKKDKKEQIISARGYKLINISPVESNLDENVQKLIESLSTNFAKKDLERISEDFQSKSHALLLLNRAQLNSKVKIVKKYTTGRYIFPEPITIGQRSSHNLSEMLLNTKIYTESTCKRRVRLPQEWSDIKIEDKSRILVLGGKNVGKSTFVEFLINKTLESHSNVLLIDLDIGQPVLFVPQVVSAILVSKPILGNGILSNCGNVLKSYMFGDVNVMLSAIKYIKCVKRLFEFCLSQDSLKSIPWIINTMGFQKGLGVELMAAILKICDPTRVIQIQHQIDNFNFRNIMNQKYVNNFTFNLFREEIQDCKLLSQKSVSYEVTILNSVMNDDEIGDQSRRQDDPSLLPVEKRTIMMLAHLADDTTEFEWITDTIPHAINKPMILIANNEKLPKNHELETITGNIVYLCQSISPEVIQADIHEQIFECFGIGLVRAVDINKNVAYVHHSIPRPQMLNVNMLVLANITPPKDIFLKQSTKIRGPIPNIYNTEAEFAGSKKINRGNKLVIK</sequence>
<dbReference type="Gene3D" id="3.40.50.300">
    <property type="entry name" value="P-loop containing nucleotide triphosphate hydrolases"/>
    <property type="match status" value="1"/>
</dbReference>
<dbReference type="InterPro" id="IPR057570">
    <property type="entry name" value="NOL9_C"/>
</dbReference>
<dbReference type="PANTHER" id="PTHR12755:SF3">
    <property type="entry name" value="POLYNUCLEOTIDE 5'-HYDROXYL-KINASE NOL9"/>
    <property type="match status" value="1"/>
</dbReference>
<evidence type="ECO:0000313" key="14">
    <source>
        <dbReference type="EMBL" id="SSW97870.1"/>
    </source>
</evidence>
<comment type="subcellular location">
    <subcellularLocation>
        <location evidence="1">Nucleus</location>
        <location evidence="1">Nucleolus</location>
    </subcellularLocation>
</comment>
<dbReference type="GO" id="GO:0005524">
    <property type="term" value="F:ATP binding"/>
    <property type="evidence" value="ECO:0007669"/>
    <property type="project" value="UniProtKB-KW"/>
</dbReference>
<feature type="domain" description="NOL9 C-terminal" evidence="13">
    <location>
        <begin position="832"/>
        <end position="917"/>
    </location>
</feature>
<dbReference type="EMBL" id="UFQT01000031">
    <property type="protein sequence ID" value="SSX18256.1"/>
    <property type="molecule type" value="Genomic_DNA"/>
</dbReference>
<feature type="compositionally biased region" description="Basic and acidic residues" evidence="10">
    <location>
        <begin position="261"/>
        <end position="270"/>
    </location>
</feature>
<evidence type="ECO:0000256" key="1">
    <source>
        <dbReference type="ARBA" id="ARBA00004604"/>
    </source>
</evidence>
<feature type="domain" description="NOL9 N-terminal" evidence="12">
    <location>
        <begin position="418"/>
        <end position="564"/>
    </location>
</feature>
<evidence type="ECO:0000313" key="15">
    <source>
        <dbReference type="EMBL" id="SSX18256.1"/>
    </source>
</evidence>
<keyword evidence="4" id="KW-0808">Transferase</keyword>
<keyword evidence="8" id="KW-0539">Nucleus</keyword>
<keyword evidence="3" id="KW-0698">rRNA processing</keyword>
<evidence type="ECO:0000259" key="13">
    <source>
        <dbReference type="Pfam" id="PF25467"/>
    </source>
</evidence>
<comment type="similarity">
    <text evidence="2">Belongs to the Clp1 family. NOL9/GRC3 subfamily.</text>
</comment>
<dbReference type="Pfam" id="PF25467">
    <property type="entry name" value="NOL9_C"/>
    <property type="match status" value="1"/>
</dbReference>
<evidence type="ECO:0000256" key="10">
    <source>
        <dbReference type="SAM" id="MobiDB-lite"/>
    </source>
</evidence>
<dbReference type="GO" id="GO:0000448">
    <property type="term" value="P:cleavage in ITS2 between 5.8S rRNA and LSU-rRNA of tricistronic rRNA transcript (SSU-rRNA, 5.8S rRNA, LSU-rRNA)"/>
    <property type="evidence" value="ECO:0007669"/>
    <property type="project" value="TreeGrafter"/>
</dbReference>
<evidence type="ECO:0000256" key="9">
    <source>
        <dbReference type="ARBA" id="ARBA00071212"/>
    </source>
</evidence>
<feature type="compositionally biased region" description="Basic and acidic residues" evidence="10">
    <location>
        <begin position="348"/>
        <end position="359"/>
    </location>
</feature>
<dbReference type="VEuPathDB" id="VectorBase:CSON008451"/>
<feature type="region of interest" description="Disordered" evidence="10">
    <location>
        <begin position="87"/>
        <end position="106"/>
    </location>
</feature>
<feature type="compositionally biased region" description="Polar residues" evidence="10">
    <location>
        <begin position="381"/>
        <end position="392"/>
    </location>
</feature>
<evidence type="ECO:0000256" key="8">
    <source>
        <dbReference type="ARBA" id="ARBA00023242"/>
    </source>
</evidence>
<dbReference type="SUPFAM" id="SSF52540">
    <property type="entry name" value="P-loop containing nucleoside triphosphate hydrolases"/>
    <property type="match status" value="1"/>
</dbReference>
<evidence type="ECO:0000256" key="7">
    <source>
        <dbReference type="ARBA" id="ARBA00022840"/>
    </source>
</evidence>
<organism evidence="15">
    <name type="scientific">Culicoides sonorensis</name>
    <name type="common">Biting midge</name>
    <dbReference type="NCBI Taxonomy" id="179676"/>
    <lineage>
        <taxon>Eukaryota</taxon>
        <taxon>Metazoa</taxon>
        <taxon>Ecdysozoa</taxon>
        <taxon>Arthropoda</taxon>
        <taxon>Hexapoda</taxon>
        <taxon>Insecta</taxon>
        <taxon>Pterygota</taxon>
        <taxon>Neoptera</taxon>
        <taxon>Endopterygota</taxon>
        <taxon>Diptera</taxon>
        <taxon>Nematocera</taxon>
        <taxon>Chironomoidea</taxon>
        <taxon>Ceratopogonidae</taxon>
        <taxon>Ceratopogoninae</taxon>
        <taxon>Culicoides</taxon>
        <taxon>Monoculicoides</taxon>
    </lineage>
</organism>
<dbReference type="Pfam" id="PF24419">
    <property type="entry name" value="Cupin_NOL9"/>
    <property type="match status" value="1"/>
</dbReference>
<keyword evidence="5" id="KW-0547">Nucleotide-binding</keyword>
<accession>A0A336LJY2</accession>
<dbReference type="OMA" id="DCQPLGV"/>
<dbReference type="InterPro" id="IPR057573">
    <property type="entry name" value="NOL9_N"/>
</dbReference>
<evidence type="ECO:0000259" key="12">
    <source>
        <dbReference type="Pfam" id="PF24419"/>
    </source>
</evidence>
<protein>
    <recommendedName>
        <fullName evidence="9">Polynucleotide 5'-hydroxyl-kinase NOL9</fullName>
    </recommendedName>
</protein>
<feature type="region of interest" description="Disordered" evidence="10">
    <location>
        <begin position="187"/>
        <end position="282"/>
    </location>
</feature>
<dbReference type="GO" id="GO:0005730">
    <property type="term" value="C:nucleolus"/>
    <property type="evidence" value="ECO:0007669"/>
    <property type="project" value="UniProtKB-SubCell"/>
</dbReference>